<gene>
    <name evidence="2" type="ORF">HKX40_05980</name>
</gene>
<feature type="domain" description="Rhodanese" evidence="1">
    <location>
        <begin position="16"/>
        <end position="104"/>
    </location>
</feature>
<evidence type="ECO:0000313" key="2">
    <source>
        <dbReference type="EMBL" id="NOL49683.1"/>
    </source>
</evidence>
<dbReference type="Proteomes" id="UP000541421">
    <property type="component" value="Unassembled WGS sequence"/>
</dbReference>
<dbReference type="Gene3D" id="3.40.250.10">
    <property type="entry name" value="Rhodanese-like domain"/>
    <property type="match status" value="1"/>
</dbReference>
<dbReference type="InterPro" id="IPR050229">
    <property type="entry name" value="GlpE_sulfurtransferase"/>
</dbReference>
<name>A0A7Y4LA11_9BURK</name>
<dbReference type="PANTHER" id="PTHR43031">
    <property type="entry name" value="FAD-DEPENDENT OXIDOREDUCTASE"/>
    <property type="match status" value="1"/>
</dbReference>
<keyword evidence="3" id="KW-1185">Reference proteome</keyword>
<dbReference type="InterPro" id="IPR036873">
    <property type="entry name" value="Rhodanese-like_dom_sf"/>
</dbReference>
<reference evidence="2 3" key="1">
    <citation type="submission" date="2020-05" db="EMBL/GenBank/DDBJ databases">
        <authorList>
            <person name="Niu N."/>
        </authorList>
    </citation>
    <scope>NUCLEOTIDE SEQUENCE [LARGE SCALE GENOMIC DNA]</scope>
    <source>
        <strain evidence="2 3">LMG10982</strain>
    </source>
</reference>
<dbReference type="Pfam" id="PF00581">
    <property type="entry name" value="Rhodanese"/>
    <property type="match status" value="1"/>
</dbReference>
<keyword evidence="2" id="KW-0808">Transferase</keyword>
<dbReference type="GO" id="GO:0016740">
    <property type="term" value="F:transferase activity"/>
    <property type="evidence" value="ECO:0007669"/>
    <property type="project" value="UniProtKB-KW"/>
</dbReference>
<dbReference type="EMBL" id="JABGBO010000005">
    <property type="protein sequence ID" value="NOL49683.1"/>
    <property type="molecule type" value="Genomic_DNA"/>
</dbReference>
<protein>
    <submittedName>
        <fullName evidence="2">Sulfurtransferase</fullName>
    </submittedName>
</protein>
<dbReference type="PANTHER" id="PTHR43031:SF17">
    <property type="entry name" value="SULFURTRANSFERASE YTWF-RELATED"/>
    <property type="match status" value="1"/>
</dbReference>
<dbReference type="SUPFAM" id="SSF52821">
    <property type="entry name" value="Rhodanese/Cell cycle control phosphatase"/>
    <property type="match status" value="1"/>
</dbReference>
<sequence>MIQQITVQTLKQWLDEGRDITLLDVREDNEVAFANIPGHLHIPMHLIPIRHAEIDDSKPLVIYCHHGMRSLQTGLYLTEVGFEDVYNVQGGIDAWSTEIDTSVPRY</sequence>
<dbReference type="InterPro" id="IPR001763">
    <property type="entry name" value="Rhodanese-like_dom"/>
</dbReference>
<evidence type="ECO:0000313" key="3">
    <source>
        <dbReference type="Proteomes" id="UP000541421"/>
    </source>
</evidence>
<dbReference type="AlphaFoldDB" id="A0A7Y4LA11"/>
<proteinExistence type="predicted"/>
<accession>A0A7Y4LA11</accession>
<evidence type="ECO:0000259" key="1">
    <source>
        <dbReference type="PROSITE" id="PS50206"/>
    </source>
</evidence>
<dbReference type="SMART" id="SM00450">
    <property type="entry name" value="RHOD"/>
    <property type="match status" value="1"/>
</dbReference>
<comment type="caution">
    <text evidence="2">The sequence shown here is derived from an EMBL/GenBank/DDBJ whole genome shotgun (WGS) entry which is preliminary data.</text>
</comment>
<dbReference type="PROSITE" id="PS50206">
    <property type="entry name" value="RHODANESE_3"/>
    <property type="match status" value="1"/>
</dbReference>
<organism evidence="2 3">
    <name type="scientific">Pelistega europaea</name>
    <dbReference type="NCBI Taxonomy" id="106147"/>
    <lineage>
        <taxon>Bacteria</taxon>
        <taxon>Pseudomonadati</taxon>
        <taxon>Pseudomonadota</taxon>
        <taxon>Betaproteobacteria</taxon>
        <taxon>Burkholderiales</taxon>
        <taxon>Alcaligenaceae</taxon>
        <taxon>Pelistega</taxon>
    </lineage>
</organism>
<dbReference type="RefSeq" id="WP_171588660.1">
    <property type="nucleotide sequence ID" value="NZ_JABGBO010000005.1"/>
</dbReference>